<gene>
    <name evidence="1" type="ORF">T265_06441</name>
</gene>
<sequence length="109" mass="12846">MNDAEREGRGDLKTSEIQRIQFLEAEANTNLVVTFQWDVQWYSCSQPRSTVRFGPAGDDWTFPYWLARTVKRFQAAIEAISNTYQYVPMPPVFDSRLRWQSLEYDETRA</sequence>
<dbReference type="CTD" id="20320620"/>
<dbReference type="KEGG" id="ovi:T265_06441"/>
<dbReference type="EMBL" id="KL596752">
    <property type="protein sequence ID" value="KER26244.1"/>
    <property type="molecule type" value="Genomic_DNA"/>
</dbReference>
<reference evidence="1 2" key="1">
    <citation type="submission" date="2013-11" db="EMBL/GenBank/DDBJ databases">
        <title>Opisthorchis viverrini - life in the bile duct.</title>
        <authorList>
            <person name="Young N.D."/>
            <person name="Nagarajan N."/>
            <person name="Lin S.J."/>
            <person name="Korhonen P.K."/>
            <person name="Jex A.R."/>
            <person name="Hall R.S."/>
            <person name="Safavi-Hemami H."/>
            <person name="Kaewkong W."/>
            <person name="Bertrand D."/>
            <person name="Gao S."/>
            <person name="Seet Q."/>
            <person name="Wongkham S."/>
            <person name="Teh B.T."/>
            <person name="Wongkham C."/>
            <person name="Intapan P.M."/>
            <person name="Maleewong W."/>
            <person name="Yang X."/>
            <person name="Hu M."/>
            <person name="Wang Z."/>
            <person name="Hofmann A."/>
            <person name="Sternberg P.W."/>
            <person name="Tan P."/>
            <person name="Wang J."/>
            <person name="Gasser R.B."/>
        </authorList>
    </citation>
    <scope>NUCLEOTIDE SEQUENCE [LARGE SCALE GENOMIC DNA]</scope>
</reference>
<name>A0A075ADS7_OPIVI</name>
<protein>
    <submittedName>
        <fullName evidence="1">Uncharacterized protein</fullName>
    </submittedName>
</protein>
<organism evidence="1 2">
    <name type="scientific">Opisthorchis viverrini</name>
    <name type="common">Southeast Asian liver fluke</name>
    <dbReference type="NCBI Taxonomy" id="6198"/>
    <lineage>
        <taxon>Eukaryota</taxon>
        <taxon>Metazoa</taxon>
        <taxon>Spiralia</taxon>
        <taxon>Lophotrochozoa</taxon>
        <taxon>Platyhelminthes</taxon>
        <taxon>Trematoda</taxon>
        <taxon>Digenea</taxon>
        <taxon>Opisthorchiida</taxon>
        <taxon>Opisthorchiata</taxon>
        <taxon>Opisthorchiidae</taxon>
        <taxon>Opisthorchis</taxon>
    </lineage>
</organism>
<dbReference type="Proteomes" id="UP000054324">
    <property type="component" value="Unassembled WGS sequence"/>
</dbReference>
<dbReference type="GeneID" id="20320620"/>
<dbReference type="AlphaFoldDB" id="A0A075ADS7"/>
<accession>A0A075ADS7</accession>
<proteinExistence type="predicted"/>
<evidence type="ECO:0000313" key="2">
    <source>
        <dbReference type="Proteomes" id="UP000054324"/>
    </source>
</evidence>
<evidence type="ECO:0000313" key="1">
    <source>
        <dbReference type="EMBL" id="KER26244.1"/>
    </source>
</evidence>
<dbReference type="RefSeq" id="XP_009169973.1">
    <property type="nucleotide sequence ID" value="XM_009171709.1"/>
</dbReference>
<keyword evidence="2" id="KW-1185">Reference proteome</keyword>